<feature type="domain" description="Uroporphyrinogen decarboxylase (URO-D)" evidence="1">
    <location>
        <begin position="152"/>
        <end position="299"/>
    </location>
</feature>
<dbReference type="SUPFAM" id="SSF51726">
    <property type="entry name" value="UROD/MetE-like"/>
    <property type="match status" value="1"/>
</dbReference>
<dbReference type="InterPro" id="IPR000257">
    <property type="entry name" value="Uroporphyrinogen_deCOase"/>
</dbReference>
<comment type="caution">
    <text evidence="2">The sequence shown here is derived from an EMBL/GenBank/DDBJ whole genome shotgun (WGS) entry which is preliminary data.</text>
</comment>
<dbReference type="PATRIC" id="fig|281456.6.peg.2292"/>
<dbReference type="RefSeq" id="WP_052218339.1">
    <property type="nucleotide sequence ID" value="NZ_LGTE01000015.1"/>
</dbReference>
<dbReference type="Gene3D" id="3.20.20.210">
    <property type="match status" value="1"/>
</dbReference>
<dbReference type="GO" id="GO:0004853">
    <property type="term" value="F:uroporphyrinogen decarboxylase activity"/>
    <property type="evidence" value="ECO:0007669"/>
    <property type="project" value="InterPro"/>
</dbReference>
<gene>
    <name evidence="2" type="ORF">Tfer_2172</name>
</gene>
<dbReference type="PANTHER" id="PTHR47099:SF1">
    <property type="entry name" value="METHYLCOBAMIDE:COM METHYLTRANSFERASE MTBA"/>
    <property type="match status" value="1"/>
</dbReference>
<protein>
    <recommendedName>
        <fullName evidence="1">Uroporphyrinogen decarboxylase (URO-D) domain-containing protein</fullName>
    </recommendedName>
</protein>
<dbReference type="AlphaFoldDB" id="A0A0L6W177"/>
<dbReference type="PANTHER" id="PTHR47099">
    <property type="entry name" value="METHYLCOBAMIDE:COM METHYLTRANSFERASE MTBA"/>
    <property type="match status" value="1"/>
</dbReference>
<evidence type="ECO:0000259" key="1">
    <source>
        <dbReference type="Pfam" id="PF01208"/>
    </source>
</evidence>
<dbReference type="Pfam" id="PF01208">
    <property type="entry name" value="URO-D"/>
    <property type="match status" value="1"/>
</dbReference>
<accession>A0A0L6W177</accession>
<organism evidence="2 3">
    <name type="scientific">Thermincola ferriacetica</name>
    <dbReference type="NCBI Taxonomy" id="281456"/>
    <lineage>
        <taxon>Bacteria</taxon>
        <taxon>Bacillati</taxon>
        <taxon>Bacillota</taxon>
        <taxon>Clostridia</taxon>
        <taxon>Eubacteriales</taxon>
        <taxon>Thermincolaceae</taxon>
        <taxon>Thermincola</taxon>
    </lineage>
</organism>
<proteinExistence type="predicted"/>
<dbReference type="EMBL" id="LGTE01000015">
    <property type="protein sequence ID" value="KNZ69226.1"/>
    <property type="molecule type" value="Genomic_DNA"/>
</dbReference>
<dbReference type="InterPro" id="IPR038071">
    <property type="entry name" value="UROD/MetE-like_sf"/>
</dbReference>
<sequence>MNLRSRLASIISGKQSGLPLIDIGTTSLTGIRNNVLPHKAKDKAAHPVYGTVPLEPLDCIRLGSDFVRSGLLFDFPAITDDSFIDAYGVKWIQDGSAFFPVNHPLETAALSDIVRYPKIQWHQKIQPIESNIANNYLIIADAPCPGLLNLCFMLRSTWQFMEDIADNWQIATALLEWSAETIVDAYKYMLSSLPYEPDIIIYADDLGHQDGMFFSPMDFRKYIRPFMHSSLTRLRQLTSAAICFHSCGAIRPILKDVVELGIKIFNLDTKAKGMSVQEIRQELPPHVVLHGSTDLCALGRSVANRDRAGIARLITELAKSSPVIAAPLDNLLSTEEVLATIYGAAFIRNLSDDDFEKIRNIGPVRSIIEEAIEKTLSKELPAV</sequence>
<dbReference type="GO" id="GO:0006779">
    <property type="term" value="P:porphyrin-containing compound biosynthetic process"/>
    <property type="evidence" value="ECO:0007669"/>
    <property type="project" value="InterPro"/>
</dbReference>
<reference evidence="3" key="1">
    <citation type="submission" date="2015-07" db="EMBL/GenBank/DDBJ databases">
        <title>Complete Genome of Thermincola ferriacetica strain Z-0001T.</title>
        <authorList>
            <person name="Lusk B."/>
            <person name="Badalamenti J.P."/>
            <person name="Parameswaran P."/>
            <person name="Bond D.R."/>
            <person name="Torres C.I."/>
        </authorList>
    </citation>
    <scope>NUCLEOTIDE SEQUENCE [LARGE SCALE GENOMIC DNA]</scope>
    <source>
        <strain evidence="3">Z-0001</strain>
    </source>
</reference>
<name>A0A0L6W177_9FIRM</name>
<evidence type="ECO:0000313" key="3">
    <source>
        <dbReference type="Proteomes" id="UP000037175"/>
    </source>
</evidence>
<keyword evidence="3" id="KW-1185">Reference proteome</keyword>
<dbReference type="Proteomes" id="UP000037175">
    <property type="component" value="Unassembled WGS sequence"/>
</dbReference>
<dbReference type="InterPro" id="IPR052024">
    <property type="entry name" value="Methanogen_methyltrans"/>
</dbReference>
<evidence type="ECO:0000313" key="2">
    <source>
        <dbReference type="EMBL" id="KNZ69226.1"/>
    </source>
</evidence>